<feature type="compositionally biased region" description="Basic residues" evidence="6">
    <location>
        <begin position="413"/>
        <end position="423"/>
    </location>
</feature>
<evidence type="ECO:0000259" key="9">
    <source>
        <dbReference type="PROSITE" id="PS50268"/>
    </source>
</evidence>
<keyword evidence="8" id="KW-0732">Signal</keyword>
<organism evidence="10 11">
    <name type="scientific">Mya arenaria</name>
    <name type="common">Soft-shell clam</name>
    <dbReference type="NCBI Taxonomy" id="6604"/>
    <lineage>
        <taxon>Eukaryota</taxon>
        <taxon>Metazoa</taxon>
        <taxon>Spiralia</taxon>
        <taxon>Lophotrochozoa</taxon>
        <taxon>Mollusca</taxon>
        <taxon>Bivalvia</taxon>
        <taxon>Autobranchia</taxon>
        <taxon>Heteroconchia</taxon>
        <taxon>Euheterodonta</taxon>
        <taxon>Imparidentia</taxon>
        <taxon>Neoheterodontei</taxon>
        <taxon>Myida</taxon>
        <taxon>Myoidea</taxon>
        <taxon>Myidae</taxon>
        <taxon>Mya</taxon>
    </lineage>
</organism>
<evidence type="ECO:0000256" key="6">
    <source>
        <dbReference type="SAM" id="MobiDB-lite"/>
    </source>
</evidence>
<feature type="signal peptide" evidence="8">
    <location>
        <begin position="1"/>
        <end position="26"/>
    </location>
</feature>
<keyword evidence="3 7" id="KW-1133">Transmembrane helix</keyword>
<feature type="transmembrane region" description="Helical" evidence="7">
    <location>
        <begin position="333"/>
        <end position="358"/>
    </location>
</feature>
<feature type="compositionally biased region" description="Basic and acidic residues" evidence="6">
    <location>
        <begin position="424"/>
        <end position="433"/>
    </location>
</feature>
<proteinExistence type="predicted"/>
<evidence type="ECO:0000256" key="3">
    <source>
        <dbReference type="ARBA" id="ARBA00022989"/>
    </source>
</evidence>
<accession>A0ABY7DHB6</accession>
<keyword evidence="5" id="KW-0106">Calcium</keyword>
<dbReference type="PROSITE" id="PS50268">
    <property type="entry name" value="CADHERIN_2"/>
    <property type="match status" value="1"/>
</dbReference>
<dbReference type="EMBL" id="CP111013">
    <property type="protein sequence ID" value="WAQ96371.1"/>
    <property type="molecule type" value="Genomic_DNA"/>
</dbReference>
<keyword evidence="4" id="KW-0325">Glycoprotein</keyword>
<gene>
    <name evidence="10" type="ORF">MAR_029061</name>
</gene>
<dbReference type="PANTHER" id="PTHR24028:SF328">
    <property type="entry name" value="CADHERIN-3"/>
    <property type="match status" value="1"/>
</dbReference>
<evidence type="ECO:0000256" key="7">
    <source>
        <dbReference type="SAM" id="Phobius"/>
    </source>
</evidence>
<name>A0ABY7DHB6_MYAAR</name>
<dbReference type="Gene3D" id="2.60.40.60">
    <property type="entry name" value="Cadherins"/>
    <property type="match status" value="1"/>
</dbReference>
<dbReference type="SUPFAM" id="SSF49313">
    <property type="entry name" value="Cadherin-like"/>
    <property type="match status" value="1"/>
</dbReference>
<keyword evidence="11" id="KW-1185">Reference proteome</keyword>
<reference evidence="10" key="1">
    <citation type="submission" date="2022-11" db="EMBL/GenBank/DDBJ databases">
        <title>Centuries of genome instability and evolution in soft-shell clam transmissible cancer (bioRxiv).</title>
        <authorList>
            <person name="Hart S.F.M."/>
            <person name="Yonemitsu M.A."/>
            <person name="Giersch R.M."/>
            <person name="Beal B.F."/>
            <person name="Arriagada G."/>
            <person name="Davis B.W."/>
            <person name="Ostrander E.A."/>
            <person name="Goff S.P."/>
            <person name="Metzger M.J."/>
        </authorList>
    </citation>
    <scope>NUCLEOTIDE SEQUENCE</scope>
    <source>
        <strain evidence="10">MELC-2E11</strain>
        <tissue evidence="10">Siphon/mantle</tissue>
    </source>
</reference>
<evidence type="ECO:0000256" key="5">
    <source>
        <dbReference type="PROSITE-ProRule" id="PRU00043"/>
    </source>
</evidence>
<evidence type="ECO:0000256" key="4">
    <source>
        <dbReference type="ARBA" id="ARBA00023180"/>
    </source>
</evidence>
<dbReference type="SMART" id="SM00112">
    <property type="entry name" value="CA"/>
    <property type="match status" value="1"/>
</dbReference>
<feature type="region of interest" description="Disordered" evidence="6">
    <location>
        <begin position="365"/>
        <end position="433"/>
    </location>
</feature>
<evidence type="ECO:0000256" key="1">
    <source>
        <dbReference type="ARBA" id="ARBA00004167"/>
    </source>
</evidence>
<protein>
    <submittedName>
        <fullName evidence="10">STAN-like protein</fullName>
    </submittedName>
</protein>
<dbReference type="InterPro" id="IPR050174">
    <property type="entry name" value="Protocadherin/Cadherin-CA"/>
</dbReference>
<comment type="subcellular location">
    <subcellularLocation>
        <location evidence="1">Membrane</location>
        <topology evidence="1">Single-pass membrane protein</topology>
    </subcellularLocation>
</comment>
<feature type="domain" description="Cadherin" evidence="9">
    <location>
        <begin position="125"/>
        <end position="242"/>
    </location>
</feature>
<evidence type="ECO:0000313" key="11">
    <source>
        <dbReference type="Proteomes" id="UP001164746"/>
    </source>
</evidence>
<dbReference type="InterPro" id="IPR002126">
    <property type="entry name" value="Cadherin-like_dom"/>
</dbReference>
<dbReference type="CDD" id="cd11304">
    <property type="entry name" value="Cadherin_repeat"/>
    <property type="match status" value="1"/>
</dbReference>
<dbReference type="InterPro" id="IPR015919">
    <property type="entry name" value="Cadherin-like_sf"/>
</dbReference>
<dbReference type="PROSITE" id="PS51257">
    <property type="entry name" value="PROKAR_LIPOPROTEIN"/>
    <property type="match status" value="1"/>
</dbReference>
<keyword evidence="2 7" id="KW-0812">Transmembrane</keyword>
<dbReference type="Proteomes" id="UP001164746">
    <property type="component" value="Chromosome 2"/>
</dbReference>
<evidence type="ECO:0000256" key="2">
    <source>
        <dbReference type="ARBA" id="ARBA00022692"/>
    </source>
</evidence>
<evidence type="ECO:0000256" key="8">
    <source>
        <dbReference type="SAM" id="SignalP"/>
    </source>
</evidence>
<sequence>MVYTTKYTKLLWTATILVLLASHVLTACTGINSGRLVNISETADNETVILHGTRSSTDNIQYEVKSGTVGPDHLDELKGFFDIILPSNTTFELVNTKPLDLEYFALTSEINIRVEAVNEFWPSFEGAPYSRNITEDFPIFQDFFDISQRVTDRDKPDTVNFFYEIQPYLISGYGAEEYFEMVAITNGRIRRNGSKILDFDSMTHHSIYLNVTVKDSQGPDAHTTSGIVNITVQDVDDQIPFWEYKDCPRPCTAPAYTVTVYETDAKSLTLYPGNLNAGDPDTLGTRLVRKDLADKDLKNIAIVNVKVYGRVSNETDPMLPPIGASKEGSTTSLLVPVIILGILLAIIIAALVAVVILYRRKQQQLTVSPEDKSAPNRGGGPAHGRRQLQRPTGHQLQAHIRDTGTGTVDTDKPKKKRSRRRNKNKEPEIFDGTKEYNMGLDAEFFESGDKSRVKRSQRSYDKKVDPATWITVPNDQPSEKAYQNI</sequence>
<evidence type="ECO:0000313" key="10">
    <source>
        <dbReference type="EMBL" id="WAQ96371.1"/>
    </source>
</evidence>
<feature type="chain" id="PRO_5047273381" evidence="8">
    <location>
        <begin position="27"/>
        <end position="485"/>
    </location>
</feature>
<dbReference type="PANTHER" id="PTHR24028">
    <property type="entry name" value="CADHERIN-87A"/>
    <property type="match status" value="1"/>
</dbReference>
<keyword evidence="7" id="KW-0472">Membrane</keyword>